<proteinExistence type="predicted"/>
<dbReference type="InterPro" id="IPR036864">
    <property type="entry name" value="Zn2-C6_fun-type_DNA-bd_sf"/>
</dbReference>
<dbReference type="OrthoDB" id="5278208at2759"/>
<dbReference type="AlphaFoldDB" id="A0A1Y1ZH70"/>
<feature type="domain" description="Zn(2)-C6 fungal-type" evidence="4">
    <location>
        <begin position="108"/>
        <end position="138"/>
    </location>
</feature>
<dbReference type="PANTHER" id="PTHR37534">
    <property type="entry name" value="TRANSCRIPTIONAL ACTIVATOR PROTEIN UGA3"/>
    <property type="match status" value="1"/>
</dbReference>
<feature type="compositionally biased region" description="Polar residues" evidence="3">
    <location>
        <begin position="193"/>
        <end position="228"/>
    </location>
</feature>
<feature type="compositionally biased region" description="Basic residues" evidence="3">
    <location>
        <begin position="89"/>
        <end position="105"/>
    </location>
</feature>
<dbReference type="GO" id="GO:0000981">
    <property type="term" value="F:DNA-binding transcription factor activity, RNA polymerase II-specific"/>
    <property type="evidence" value="ECO:0007669"/>
    <property type="project" value="InterPro"/>
</dbReference>
<accession>A0A1Y1ZH70</accession>
<dbReference type="GO" id="GO:0000976">
    <property type="term" value="F:transcription cis-regulatory region binding"/>
    <property type="evidence" value="ECO:0007669"/>
    <property type="project" value="TreeGrafter"/>
</dbReference>
<dbReference type="GO" id="GO:0005634">
    <property type="term" value="C:nucleus"/>
    <property type="evidence" value="ECO:0007669"/>
    <property type="project" value="UniProtKB-SubCell"/>
</dbReference>
<dbReference type="PANTHER" id="PTHR37534:SF10">
    <property type="entry name" value="ZN(II)2CYS6 TRANSCRIPTION FACTOR (EUROFUNG)"/>
    <property type="match status" value="1"/>
</dbReference>
<organism evidence="5 6">
    <name type="scientific">Clohesyomyces aquaticus</name>
    <dbReference type="NCBI Taxonomy" id="1231657"/>
    <lineage>
        <taxon>Eukaryota</taxon>
        <taxon>Fungi</taxon>
        <taxon>Dikarya</taxon>
        <taxon>Ascomycota</taxon>
        <taxon>Pezizomycotina</taxon>
        <taxon>Dothideomycetes</taxon>
        <taxon>Pleosporomycetidae</taxon>
        <taxon>Pleosporales</taxon>
        <taxon>Lindgomycetaceae</taxon>
        <taxon>Clohesyomyces</taxon>
    </lineage>
</organism>
<evidence type="ECO:0000256" key="3">
    <source>
        <dbReference type="SAM" id="MobiDB-lite"/>
    </source>
</evidence>
<dbReference type="Proteomes" id="UP000193144">
    <property type="component" value="Unassembled WGS sequence"/>
</dbReference>
<dbReference type="PROSITE" id="PS50048">
    <property type="entry name" value="ZN2_CY6_FUNGAL_2"/>
    <property type="match status" value="1"/>
</dbReference>
<sequence length="760" mass="85592">MSGYYPPNQNLPPHYYNAHPDAVSNGLPNVPPMTIPEAHMPHGLPNAPMYHGLPGSFVPYPEPQMQQPYLDQYEDIPGGMGAAQGGNQRMRRRSAPGDHVKHRRTRSGCYTCRNRRVKCDETHPICERCRKGSRECVYPEPQSTGKTSRSGSKAGLKTNQDSGSSPEDQQGDAKEPLSAIPDDEEYDEEAEDNTASNSQSIRDPSDTPSLSHGRSPSPSTEASTTVPNTAKRPSISRSVSNPIPKQLPAPARAIPELTNDVKFYLNYFRNNMSYHHYALKRDGSNFLKTAFLDLAIKNEPLLYAVVGFAAYYHTIAKPNGRMSSFLQYYDRSVSLLIESLTKSKKQSLATLMTVLQLASIEEVLGDWVNLMGHQKAAFQILTKLYTPETITKTELLRKVCLWYVRFDLFVGFQSGGEAVLNRDWYVAIHNWYLEQSHAHPDDINLKYEERFANSRLVAKDFNDLFARKAKGLLSDEEFAKQLGVVDYQVQTLDKSIDPILLDPNFFITDFTGASERDPEDIVDPYEPNVIWSGSHWTSNYLLLDMWGIMFMYNIQCSMALRRPIDLELGRTAFRAAQIFEAITLYPGSPPGALIEAQASLAIATLFLPKDPKTVQWCRRTFAKIESAGYIYSIILRNRMLEAWGLEASDWWLPNDEGCPPIVRSIKNFIRERTQEPKDRTSEDLREMRGIFSSLSISDSPSSDKTSDTPVEGMAGISGVPMNLDETLIYTGGSPDFDWSYEHDNKYGGAEPYVSSQYPRQ</sequence>
<feature type="region of interest" description="Disordered" evidence="3">
    <location>
        <begin position="80"/>
        <end position="105"/>
    </location>
</feature>
<evidence type="ECO:0000259" key="4">
    <source>
        <dbReference type="PROSITE" id="PS50048"/>
    </source>
</evidence>
<dbReference type="STRING" id="1231657.A0A1Y1ZH70"/>
<dbReference type="PROSITE" id="PS00463">
    <property type="entry name" value="ZN2_CY6_FUNGAL_1"/>
    <property type="match status" value="1"/>
</dbReference>
<evidence type="ECO:0000256" key="2">
    <source>
        <dbReference type="ARBA" id="ARBA00023242"/>
    </source>
</evidence>
<evidence type="ECO:0000313" key="6">
    <source>
        <dbReference type="Proteomes" id="UP000193144"/>
    </source>
</evidence>
<dbReference type="Gene3D" id="4.10.240.10">
    <property type="entry name" value="Zn(2)-C6 fungal-type DNA-binding domain"/>
    <property type="match status" value="1"/>
</dbReference>
<evidence type="ECO:0000313" key="5">
    <source>
        <dbReference type="EMBL" id="ORY09524.1"/>
    </source>
</evidence>
<feature type="compositionally biased region" description="Acidic residues" evidence="3">
    <location>
        <begin position="181"/>
        <end position="192"/>
    </location>
</feature>
<keyword evidence="2" id="KW-0539">Nucleus</keyword>
<feature type="region of interest" description="Disordered" evidence="3">
    <location>
        <begin position="135"/>
        <end position="248"/>
    </location>
</feature>
<name>A0A1Y1ZH70_9PLEO</name>
<dbReference type="InterPro" id="IPR021858">
    <property type="entry name" value="Fun_TF"/>
</dbReference>
<dbReference type="EMBL" id="MCFA01000085">
    <property type="protein sequence ID" value="ORY09524.1"/>
    <property type="molecule type" value="Genomic_DNA"/>
</dbReference>
<gene>
    <name evidence="5" type="ORF">BCR34DRAFT_370127</name>
</gene>
<reference evidence="5 6" key="1">
    <citation type="submission" date="2016-07" db="EMBL/GenBank/DDBJ databases">
        <title>Pervasive Adenine N6-methylation of Active Genes in Fungi.</title>
        <authorList>
            <consortium name="DOE Joint Genome Institute"/>
            <person name="Mondo S.J."/>
            <person name="Dannebaum R.O."/>
            <person name="Kuo R.C."/>
            <person name="Labutti K."/>
            <person name="Haridas S."/>
            <person name="Kuo A."/>
            <person name="Salamov A."/>
            <person name="Ahrendt S.R."/>
            <person name="Lipzen A."/>
            <person name="Sullivan W."/>
            <person name="Andreopoulos W.B."/>
            <person name="Clum A."/>
            <person name="Lindquist E."/>
            <person name="Daum C."/>
            <person name="Ramamoorthy G.K."/>
            <person name="Gryganskyi A."/>
            <person name="Culley D."/>
            <person name="Magnuson J.K."/>
            <person name="James T.Y."/>
            <person name="O'Malley M.A."/>
            <person name="Stajich J.E."/>
            <person name="Spatafora J.W."/>
            <person name="Visel A."/>
            <person name="Grigoriev I.V."/>
        </authorList>
    </citation>
    <scope>NUCLEOTIDE SEQUENCE [LARGE SCALE GENOMIC DNA]</scope>
    <source>
        <strain evidence="5 6">CBS 115471</strain>
    </source>
</reference>
<feature type="region of interest" description="Disordered" evidence="3">
    <location>
        <begin position="694"/>
        <end position="718"/>
    </location>
</feature>
<dbReference type="GO" id="GO:0008270">
    <property type="term" value="F:zinc ion binding"/>
    <property type="evidence" value="ECO:0007669"/>
    <property type="project" value="InterPro"/>
</dbReference>
<protein>
    <recommendedName>
        <fullName evidence="4">Zn(2)-C6 fungal-type domain-containing protein</fullName>
    </recommendedName>
</protein>
<comment type="subcellular location">
    <subcellularLocation>
        <location evidence="1">Nucleus</location>
    </subcellularLocation>
</comment>
<dbReference type="GO" id="GO:0045944">
    <property type="term" value="P:positive regulation of transcription by RNA polymerase II"/>
    <property type="evidence" value="ECO:0007669"/>
    <property type="project" value="TreeGrafter"/>
</dbReference>
<dbReference type="InterPro" id="IPR001138">
    <property type="entry name" value="Zn2Cys6_DnaBD"/>
</dbReference>
<evidence type="ECO:0000256" key="1">
    <source>
        <dbReference type="ARBA" id="ARBA00004123"/>
    </source>
</evidence>
<keyword evidence="6" id="KW-1185">Reference proteome</keyword>
<comment type="caution">
    <text evidence="5">The sequence shown here is derived from an EMBL/GenBank/DDBJ whole genome shotgun (WGS) entry which is preliminary data.</text>
</comment>
<dbReference type="CDD" id="cd00067">
    <property type="entry name" value="GAL4"/>
    <property type="match status" value="1"/>
</dbReference>
<feature type="compositionally biased region" description="Low complexity" evidence="3">
    <location>
        <begin position="694"/>
        <end position="703"/>
    </location>
</feature>
<dbReference type="Pfam" id="PF11951">
    <property type="entry name" value="Fungal_trans_2"/>
    <property type="match status" value="1"/>
</dbReference>
<dbReference type="SMART" id="SM00066">
    <property type="entry name" value="GAL4"/>
    <property type="match status" value="1"/>
</dbReference>
<feature type="compositionally biased region" description="Polar residues" evidence="3">
    <location>
        <begin position="141"/>
        <end position="168"/>
    </location>
</feature>
<dbReference type="SUPFAM" id="SSF57701">
    <property type="entry name" value="Zn2/Cys6 DNA-binding domain"/>
    <property type="match status" value="1"/>
</dbReference>
<dbReference type="Pfam" id="PF00172">
    <property type="entry name" value="Zn_clus"/>
    <property type="match status" value="1"/>
</dbReference>